<protein>
    <recommendedName>
        <fullName evidence="4">Lipoprotein</fullName>
    </recommendedName>
</protein>
<dbReference type="RefSeq" id="WP_115493059.1">
    <property type="nucleotide sequence ID" value="NZ_JACHWW010000002.1"/>
</dbReference>
<feature type="chain" id="PRO_5017252746" description="Lipoprotein" evidence="1">
    <location>
        <begin position="22"/>
        <end position="239"/>
    </location>
</feature>
<evidence type="ECO:0000313" key="2">
    <source>
        <dbReference type="EMBL" id="RDS75792.1"/>
    </source>
</evidence>
<dbReference type="OrthoDB" id="7404821at2"/>
<proteinExistence type="predicted"/>
<dbReference type="Pfam" id="PF19135">
    <property type="entry name" value="DUF5818"/>
    <property type="match status" value="1"/>
</dbReference>
<evidence type="ECO:0000256" key="1">
    <source>
        <dbReference type="SAM" id="SignalP"/>
    </source>
</evidence>
<dbReference type="PROSITE" id="PS51257">
    <property type="entry name" value="PROKAR_LIPOPROTEIN"/>
    <property type="match status" value="1"/>
</dbReference>
<dbReference type="EMBL" id="QRBB01000002">
    <property type="protein sequence ID" value="RDS75792.1"/>
    <property type="molecule type" value="Genomic_DNA"/>
</dbReference>
<dbReference type="AlphaFoldDB" id="A0A395LG48"/>
<dbReference type="InterPro" id="IPR043856">
    <property type="entry name" value="DUF5818"/>
</dbReference>
<sequence length="239" mass="24596">MAERKFTAVLIAALMAIAACAGGNDTDTLPGADGGADPAAGTRPSGRPALASYEGRIEDGVECQVLATADGARYAFTPQDGFGPGDYVSVRAEMADASFCQQGDGTIIIDSMQRTTPPAADRDPARSGGVALTRDYVTGSWVAKSVNADCADPDFQIETGPAGTILDGEISRHDESALVILDQYPRIDLDAPMGDLPIEARGPDGLAIMRPATDAQYDPVSIGAATVEGDGVVFVKCAA</sequence>
<name>A0A395LG48_9SPHN</name>
<feature type="signal peptide" evidence="1">
    <location>
        <begin position="1"/>
        <end position="21"/>
    </location>
</feature>
<comment type="caution">
    <text evidence="2">The sequence shown here is derived from an EMBL/GenBank/DDBJ whole genome shotgun (WGS) entry which is preliminary data.</text>
</comment>
<evidence type="ECO:0008006" key="4">
    <source>
        <dbReference type="Google" id="ProtNLM"/>
    </source>
</evidence>
<keyword evidence="3" id="KW-1185">Reference proteome</keyword>
<evidence type="ECO:0000313" key="3">
    <source>
        <dbReference type="Proteomes" id="UP000254101"/>
    </source>
</evidence>
<organism evidence="2 3">
    <name type="scientific">Alteriqipengyuania lutimaris</name>
    <dbReference type="NCBI Taxonomy" id="1538146"/>
    <lineage>
        <taxon>Bacteria</taxon>
        <taxon>Pseudomonadati</taxon>
        <taxon>Pseudomonadota</taxon>
        <taxon>Alphaproteobacteria</taxon>
        <taxon>Sphingomonadales</taxon>
        <taxon>Erythrobacteraceae</taxon>
        <taxon>Alteriqipengyuania</taxon>
    </lineage>
</organism>
<keyword evidence="1" id="KW-0732">Signal</keyword>
<accession>A0A395LG48</accession>
<gene>
    <name evidence="2" type="ORF">DL238_13915</name>
</gene>
<reference evidence="2 3" key="1">
    <citation type="submission" date="2018-07" db="EMBL/GenBank/DDBJ databases">
        <title>Erythrobacter nanhaiensis sp. nov., a novel member of the genus Erythrobacter isolated from the South China Sea.</title>
        <authorList>
            <person name="Chen X."/>
            <person name="Liu J."/>
        </authorList>
    </citation>
    <scope>NUCLEOTIDE SEQUENCE [LARGE SCALE GENOMIC DNA]</scope>
    <source>
        <strain evidence="2 3">S-5</strain>
    </source>
</reference>
<dbReference type="Proteomes" id="UP000254101">
    <property type="component" value="Unassembled WGS sequence"/>
</dbReference>